<feature type="domain" description="YchJ-like middle NTF2-like" evidence="1">
    <location>
        <begin position="37"/>
        <end position="135"/>
    </location>
</feature>
<accession>A0ABV7FKL9</accession>
<dbReference type="PANTHER" id="PTHR33747">
    <property type="entry name" value="UPF0225 PROTEIN SCO1677"/>
    <property type="match status" value="1"/>
</dbReference>
<name>A0ABV7FKL9_9GAMM</name>
<dbReference type="Pfam" id="PF02810">
    <property type="entry name" value="SEC-C"/>
    <property type="match status" value="1"/>
</dbReference>
<proteinExistence type="predicted"/>
<dbReference type="SUPFAM" id="SSF54427">
    <property type="entry name" value="NTF2-like"/>
    <property type="match status" value="1"/>
</dbReference>
<gene>
    <name evidence="2" type="ORF">ACFODX_15720</name>
</gene>
<evidence type="ECO:0000259" key="1">
    <source>
        <dbReference type="Pfam" id="PF17775"/>
    </source>
</evidence>
<evidence type="ECO:0000313" key="3">
    <source>
        <dbReference type="Proteomes" id="UP001595555"/>
    </source>
</evidence>
<reference evidence="3" key="1">
    <citation type="journal article" date="2019" name="Int. J. Syst. Evol. Microbiol.">
        <title>The Global Catalogue of Microorganisms (GCM) 10K type strain sequencing project: providing services to taxonomists for standard genome sequencing and annotation.</title>
        <authorList>
            <consortium name="The Broad Institute Genomics Platform"/>
            <consortium name="The Broad Institute Genome Sequencing Center for Infectious Disease"/>
            <person name="Wu L."/>
            <person name="Ma J."/>
        </authorList>
    </citation>
    <scope>NUCLEOTIDE SEQUENCE [LARGE SCALE GENOMIC DNA]</scope>
    <source>
        <strain evidence="3">KCTC 52237</strain>
    </source>
</reference>
<dbReference type="RefSeq" id="WP_378120877.1">
    <property type="nucleotide sequence ID" value="NZ_JBHRTF010000006.1"/>
</dbReference>
<dbReference type="Proteomes" id="UP001595555">
    <property type="component" value="Unassembled WGS sequence"/>
</dbReference>
<dbReference type="InterPro" id="IPR004027">
    <property type="entry name" value="SEC_C_motif"/>
</dbReference>
<dbReference type="PANTHER" id="PTHR33747:SF1">
    <property type="entry name" value="ADENYLATE CYCLASE-ASSOCIATED CAP C-TERMINAL DOMAIN-CONTAINING PROTEIN"/>
    <property type="match status" value="1"/>
</dbReference>
<dbReference type="InterPro" id="IPR032710">
    <property type="entry name" value="NTF2-like_dom_sf"/>
</dbReference>
<protein>
    <submittedName>
        <fullName evidence="2">YchJ family protein</fullName>
    </submittedName>
</protein>
<dbReference type="Gene3D" id="3.10.450.50">
    <property type="match status" value="1"/>
</dbReference>
<keyword evidence="3" id="KW-1185">Reference proteome</keyword>
<evidence type="ECO:0000313" key="2">
    <source>
        <dbReference type="EMBL" id="MFC3117017.1"/>
    </source>
</evidence>
<comment type="caution">
    <text evidence="2">The sequence shown here is derived from an EMBL/GenBank/DDBJ whole genome shotgun (WGS) entry which is preliminary data.</text>
</comment>
<dbReference type="Pfam" id="PF17775">
    <property type="entry name" value="YchJ_M-like"/>
    <property type="match status" value="1"/>
</dbReference>
<sequence>MPPQASHNPHAPCPCGSTKTLQECCLDFIQRKRNAPTAEALMRSRYSAHSLVAVDYLWDTWSAEQRLRSNKNDIRAWAESCDWLGLQILATQQGGEQDDTGIVEFVAIYRQQGQLRQHHEISRFTKSLGKWFYVDHADE</sequence>
<dbReference type="EMBL" id="JBHRTF010000006">
    <property type="protein sequence ID" value="MFC3117017.1"/>
    <property type="molecule type" value="Genomic_DNA"/>
</dbReference>
<dbReference type="InterPro" id="IPR048469">
    <property type="entry name" value="YchJ-like_M"/>
</dbReference>
<organism evidence="2 3">
    <name type="scientific">Cellvibrio fontiphilus</name>
    <dbReference type="NCBI Taxonomy" id="1815559"/>
    <lineage>
        <taxon>Bacteria</taxon>
        <taxon>Pseudomonadati</taxon>
        <taxon>Pseudomonadota</taxon>
        <taxon>Gammaproteobacteria</taxon>
        <taxon>Cellvibrionales</taxon>
        <taxon>Cellvibrionaceae</taxon>
        <taxon>Cellvibrio</taxon>
    </lineage>
</organism>